<proteinExistence type="predicted"/>
<dbReference type="EMBL" id="CP011770">
    <property type="protein sequence ID" value="AKM10421.1"/>
    <property type="molecule type" value="Genomic_DNA"/>
</dbReference>
<evidence type="ECO:0000313" key="2">
    <source>
        <dbReference type="Proteomes" id="UP000035287"/>
    </source>
</evidence>
<dbReference type="AlphaFoldDB" id="A0A0G3XIH7"/>
<dbReference type="KEGG" id="cna:AB433_11345"/>
<gene>
    <name evidence="1" type="ORF">AB433_11345</name>
</gene>
<reference evidence="1 2" key="1">
    <citation type="submission" date="2015-06" db="EMBL/GenBank/DDBJ databases">
        <authorList>
            <person name="Zeng Y."/>
            <person name="Huang Y."/>
        </authorList>
    </citation>
    <scope>NUCLEOTIDE SEQUENCE [LARGE SCALE GENOMIC DNA]</scope>
    <source>
        <strain evidence="1 2">PQ-2</strain>
    </source>
</reference>
<accession>A0A0G3XIH7</accession>
<organism evidence="1 2">
    <name type="scientific">Croceicoccus naphthovorans</name>
    <dbReference type="NCBI Taxonomy" id="1348774"/>
    <lineage>
        <taxon>Bacteria</taxon>
        <taxon>Pseudomonadati</taxon>
        <taxon>Pseudomonadota</taxon>
        <taxon>Alphaproteobacteria</taxon>
        <taxon>Sphingomonadales</taxon>
        <taxon>Erythrobacteraceae</taxon>
        <taxon>Croceicoccus</taxon>
    </lineage>
</organism>
<dbReference type="STRING" id="1348774.AB433_11345"/>
<keyword evidence="2" id="KW-1185">Reference proteome</keyword>
<protein>
    <submittedName>
        <fullName evidence="1">Uncharacterized protein</fullName>
    </submittedName>
</protein>
<dbReference type="Proteomes" id="UP000035287">
    <property type="component" value="Chromosome"/>
</dbReference>
<evidence type="ECO:0000313" key="1">
    <source>
        <dbReference type="EMBL" id="AKM10421.1"/>
    </source>
</evidence>
<name>A0A0G3XIH7_9SPHN</name>
<dbReference type="PATRIC" id="fig|1348774.3.peg.2389"/>
<sequence length="65" mass="7435">MRYASYWQAVKGEIGFKSSLFAVGSIILMLIIDAPIQAKLVVLALFYPVYILFNSLVQYIIHRLK</sequence>